<dbReference type="InterPro" id="IPR027805">
    <property type="entry name" value="Transposase_HTH_dom"/>
</dbReference>
<feature type="domain" description="Transposase Helix-turn-helix" evidence="2">
    <location>
        <begin position="4"/>
        <end position="48"/>
    </location>
</feature>
<protein>
    <recommendedName>
        <fullName evidence="2">Transposase Helix-turn-helix domain-containing protein</fullName>
    </recommendedName>
</protein>
<gene>
    <name evidence="3" type="ORF">B1H29_00965</name>
</gene>
<name>A0A1S6J1S2_9ACTN</name>
<feature type="region of interest" description="Disordered" evidence="1">
    <location>
        <begin position="64"/>
        <end position="111"/>
    </location>
</feature>
<sequence length="244" mass="26732">MAAPLAEQVLLVAVYYPTNLTMRQLAPLFDVPPTTVCRVNQRQGPLLALEPARASQNAVERLCPRPRRAQLLPDEELRDPPPLPATRRRPPPPRPGRRPHAQPHPRHVITRPNTAPACLTTAFCDTLQPQPGELGTGVRVLPLAAPHGPSCRRAAVRGLGPRALRPAPVRGQGFQVRRKEAMRAAVQRGLFSSWASAVSCSRVGLTGMLLASRYMTAAAQATVRLERSSQRQRPRVWTRAAARA</sequence>
<dbReference type="AlphaFoldDB" id="A0A1S6J1S2"/>
<evidence type="ECO:0000313" key="4">
    <source>
        <dbReference type="Proteomes" id="UP000189443"/>
    </source>
</evidence>
<dbReference type="KEGG" id="spac:B1H29_00965"/>
<accession>A0A1S6J1S2</accession>
<dbReference type="Pfam" id="PF13613">
    <property type="entry name" value="HTH_Tnp_4"/>
    <property type="match status" value="1"/>
</dbReference>
<evidence type="ECO:0000313" key="3">
    <source>
        <dbReference type="EMBL" id="AQS65705.1"/>
    </source>
</evidence>
<keyword evidence="4" id="KW-1185">Reference proteome</keyword>
<organism evidence="3 4">
    <name type="scientific">Streptomyces pactum</name>
    <dbReference type="NCBI Taxonomy" id="68249"/>
    <lineage>
        <taxon>Bacteria</taxon>
        <taxon>Bacillati</taxon>
        <taxon>Actinomycetota</taxon>
        <taxon>Actinomycetes</taxon>
        <taxon>Kitasatosporales</taxon>
        <taxon>Streptomycetaceae</taxon>
        <taxon>Streptomyces</taxon>
    </lineage>
</organism>
<reference evidence="3 4" key="1">
    <citation type="submission" date="2017-02" db="EMBL/GenBank/DDBJ databases">
        <title>Streptomyces pactum ACT12 Genome sequencing and assembly.</title>
        <authorList>
            <person name="Xue Q."/>
            <person name="Yan X."/>
            <person name="Jia L."/>
            <person name="Yan H."/>
        </authorList>
    </citation>
    <scope>NUCLEOTIDE SEQUENCE [LARGE SCALE GENOMIC DNA]</scope>
    <source>
        <strain evidence="3 4">ACT12</strain>
    </source>
</reference>
<feature type="compositionally biased region" description="Basic residues" evidence="1">
    <location>
        <begin position="86"/>
        <end position="109"/>
    </location>
</feature>
<evidence type="ECO:0000259" key="2">
    <source>
        <dbReference type="Pfam" id="PF13613"/>
    </source>
</evidence>
<dbReference type="EMBL" id="CP019724">
    <property type="protein sequence ID" value="AQS65705.1"/>
    <property type="molecule type" value="Genomic_DNA"/>
</dbReference>
<evidence type="ECO:0000256" key="1">
    <source>
        <dbReference type="SAM" id="MobiDB-lite"/>
    </source>
</evidence>
<dbReference type="Proteomes" id="UP000189443">
    <property type="component" value="Chromosome"/>
</dbReference>
<proteinExistence type="predicted"/>